<evidence type="ECO:0000313" key="2">
    <source>
        <dbReference type="Proteomes" id="UP000011688"/>
    </source>
</evidence>
<keyword evidence="2" id="KW-1185">Reference proteome</keyword>
<evidence type="ECO:0000313" key="1">
    <source>
        <dbReference type="EMBL" id="ELY55989.1"/>
    </source>
</evidence>
<dbReference type="Proteomes" id="UP000011688">
    <property type="component" value="Unassembled WGS sequence"/>
</dbReference>
<reference evidence="1 2" key="1">
    <citation type="journal article" date="2014" name="PLoS Genet.">
        <title>Phylogenetically driven sequencing of extremely halophilic archaea reveals strategies for static and dynamic osmo-response.</title>
        <authorList>
            <person name="Becker E.A."/>
            <person name="Seitzer P.M."/>
            <person name="Tritt A."/>
            <person name="Larsen D."/>
            <person name="Krusor M."/>
            <person name="Yao A.I."/>
            <person name="Wu D."/>
            <person name="Madern D."/>
            <person name="Eisen J.A."/>
            <person name="Darling A.E."/>
            <person name="Facciotti M.T."/>
        </authorList>
    </citation>
    <scope>NUCLEOTIDE SEQUENCE [LARGE SCALE GENOMIC DNA]</scope>
    <source>
        <strain evidence="1 2">DSM 10524</strain>
    </source>
</reference>
<proteinExistence type="predicted"/>
<gene>
    <name evidence="1" type="ORF">C491_13597</name>
</gene>
<name>L9X2M7_9EURY</name>
<protein>
    <submittedName>
        <fullName evidence="1">Uncharacterized protein</fullName>
    </submittedName>
</protein>
<organism evidence="1 2">
    <name type="scientific">Natronococcus amylolyticus DSM 10524</name>
    <dbReference type="NCBI Taxonomy" id="1227497"/>
    <lineage>
        <taxon>Archaea</taxon>
        <taxon>Methanobacteriati</taxon>
        <taxon>Methanobacteriota</taxon>
        <taxon>Stenosarchaea group</taxon>
        <taxon>Halobacteria</taxon>
        <taxon>Halobacteriales</taxon>
        <taxon>Natrialbaceae</taxon>
        <taxon>Natronococcus</taxon>
    </lineage>
</organism>
<accession>L9X2M7</accession>
<dbReference type="EMBL" id="AOIB01000028">
    <property type="protein sequence ID" value="ELY55989.1"/>
    <property type="molecule type" value="Genomic_DNA"/>
</dbReference>
<sequence length="72" mass="8120">MLKVRLDRFSAIFVRIWKPLFEPIDILELSEVDHVPGFVIILELPSLLCRAVECLHGKAVNDAEEGCSGEIQ</sequence>
<dbReference type="AlphaFoldDB" id="L9X2M7"/>
<comment type="caution">
    <text evidence="1">The sequence shown here is derived from an EMBL/GenBank/DDBJ whole genome shotgun (WGS) entry which is preliminary data.</text>
</comment>
<dbReference type="STRING" id="1227497.C491_13597"/>